<feature type="domain" description="HTH araC/xylS-type" evidence="4">
    <location>
        <begin position="245"/>
        <end position="342"/>
    </location>
</feature>
<dbReference type="InterPro" id="IPR032687">
    <property type="entry name" value="AraC-type_N"/>
</dbReference>
<accession>A0A1H0NF92</accession>
<dbReference type="PANTHER" id="PTHR47894">
    <property type="entry name" value="HTH-TYPE TRANSCRIPTIONAL REGULATOR GADX"/>
    <property type="match status" value="1"/>
</dbReference>
<keyword evidence="2 5" id="KW-0238">DNA-binding</keyword>
<keyword evidence="1" id="KW-0805">Transcription regulation</keyword>
<dbReference type="PROSITE" id="PS01124">
    <property type="entry name" value="HTH_ARAC_FAMILY_2"/>
    <property type="match status" value="1"/>
</dbReference>
<dbReference type="OrthoDB" id="5582699at2"/>
<evidence type="ECO:0000256" key="3">
    <source>
        <dbReference type="ARBA" id="ARBA00023163"/>
    </source>
</evidence>
<dbReference type="Gene3D" id="1.10.10.60">
    <property type="entry name" value="Homeodomain-like"/>
    <property type="match status" value="1"/>
</dbReference>
<evidence type="ECO:0000313" key="6">
    <source>
        <dbReference type="Proteomes" id="UP000242957"/>
    </source>
</evidence>
<dbReference type="InterPro" id="IPR018060">
    <property type="entry name" value="HTH_AraC"/>
</dbReference>
<dbReference type="Pfam" id="PF12625">
    <property type="entry name" value="Arabinose_bd"/>
    <property type="match status" value="1"/>
</dbReference>
<protein>
    <submittedName>
        <fullName evidence="5">AraC-type DNA-binding protein</fullName>
    </submittedName>
</protein>
<dbReference type="SMART" id="SM00342">
    <property type="entry name" value="HTH_ARAC"/>
    <property type="match status" value="1"/>
</dbReference>
<keyword evidence="3" id="KW-0804">Transcription</keyword>
<keyword evidence="6" id="KW-1185">Reference proteome</keyword>
<dbReference type="RefSeq" id="WP_084313302.1">
    <property type="nucleotide sequence ID" value="NZ_FNIJ01000018.1"/>
</dbReference>
<dbReference type="GO" id="GO:0003700">
    <property type="term" value="F:DNA-binding transcription factor activity"/>
    <property type="evidence" value="ECO:0007669"/>
    <property type="project" value="InterPro"/>
</dbReference>
<organism evidence="5 6">
    <name type="scientific">Pseudomonas jinjuensis</name>
    <dbReference type="NCBI Taxonomy" id="198616"/>
    <lineage>
        <taxon>Bacteria</taxon>
        <taxon>Pseudomonadati</taxon>
        <taxon>Pseudomonadota</taxon>
        <taxon>Gammaproteobacteria</taxon>
        <taxon>Pseudomonadales</taxon>
        <taxon>Pseudomonadaceae</taxon>
        <taxon>Pseudomonas</taxon>
    </lineage>
</organism>
<dbReference type="EMBL" id="FNIJ01000018">
    <property type="protein sequence ID" value="SDO91447.1"/>
    <property type="molecule type" value="Genomic_DNA"/>
</dbReference>
<dbReference type="Proteomes" id="UP000242957">
    <property type="component" value="Unassembled WGS sequence"/>
</dbReference>
<evidence type="ECO:0000256" key="2">
    <source>
        <dbReference type="ARBA" id="ARBA00023125"/>
    </source>
</evidence>
<dbReference type="AlphaFoldDB" id="A0A1H0NF92"/>
<dbReference type="InterPro" id="IPR009057">
    <property type="entry name" value="Homeodomain-like_sf"/>
</dbReference>
<sequence>MSHRLTNTFPLHSNRPSVCPSIINAGVQALEALGVDLELQQQEWGAALAGLRQGNQRLPAFLVRRFWEVARELSGDPAIGLIAARHSDAGQLLGLAYLMQLMPSRLAGLEVMERYWPLLCGHLRLHYEVEGGRFHLVVLAAQPLQSAAEEIDYWFANQIRYQKSEPGMPPTLLEMRLRRPMPNDPGPWQKITGGAVVFGAERDELLLDLSALRVERTAGSPAVCNALEGALLGYAEQSSQGTLLEQVATAVLAGMQHGLSLERLAERLHMTPRTLHRALLREGWSFSEIVEIQRRYLASDLLREGALDIGEVAEHLGYRELRSFTRAFLRWYGTSPGAFRQERGGG</sequence>
<evidence type="ECO:0000256" key="1">
    <source>
        <dbReference type="ARBA" id="ARBA00023015"/>
    </source>
</evidence>
<dbReference type="GO" id="GO:0000976">
    <property type="term" value="F:transcription cis-regulatory region binding"/>
    <property type="evidence" value="ECO:0007669"/>
    <property type="project" value="TreeGrafter"/>
</dbReference>
<dbReference type="SUPFAM" id="SSF46689">
    <property type="entry name" value="Homeodomain-like"/>
    <property type="match status" value="1"/>
</dbReference>
<gene>
    <name evidence="5" type="ORF">SAMN05216193_11823</name>
</gene>
<evidence type="ECO:0000313" key="5">
    <source>
        <dbReference type="EMBL" id="SDO91447.1"/>
    </source>
</evidence>
<reference evidence="6" key="1">
    <citation type="submission" date="2016-10" db="EMBL/GenBank/DDBJ databases">
        <authorList>
            <person name="Varghese N."/>
            <person name="Submissions S."/>
        </authorList>
    </citation>
    <scope>NUCLEOTIDE SEQUENCE [LARGE SCALE GENOMIC DNA]</scope>
    <source>
        <strain evidence="6">JCM 21621</strain>
    </source>
</reference>
<dbReference type="STRING" id="198616.SAMN05216193_11823"/>
<dbReference type="PANTHER" id="PTHR47894:SF1">
    <property type="entry name" value="HTH-TYPE TRANSCRIPTIONAL REGULATOR VQSM"/>
    <property type="match status" value="1"/>
</dbReference>
<evidence type="ECO:0000259" key="4">
    <source>
        <dbReference type="PROSITE" id="PS01124"/>
    </source>
</evidence>
<proteinExistence type="predicted"/>
<dbReference type="GO" id="GO:0005829">
    <property type="term" value="C:cytosol"/>
    <property type="evidence" value="ECO:0007669"/>
    <property type="project" value="TreeGrafter"/>
</dbReference>
<name>A0A1H0NF92_9PSED</name>
<dbReference type="Pfam" id="PF12833">
    <property type="entry name" value="HTH_18"/>
    <property type="match status" value="1"/>
</dbReference>